<dbReference type="SMART" id="SM00388">
    <property type="entry name" value="HisKA"/>
    <property type="match status" value="1"/>
</dbReference>
<dbReference type="FunFam" id="3.30.565.10:FF:000006">
    <property type="entry name" value="Sensor histidine kinase WalK"/>
    <property type="match status" value="1"/>
</dbReference>
<dbReference type="Gene3D" id="1.10.287.130">
    <property type="match status" value="1"/>
</dbReference>
<keyword evidence="5" id="KW-0808">Transferase</keyword>
<evidence type="ECO:0000256" key="8">
    <source>
        <dbReference type="ARBA" id="ARBA00023136"/>
    </source>
</evidence>
<feature type="transmembrane region" description="Helical" evidence="9">
    <location>
        <begin position="7"/>
        <end position="33"/>
    </location>
</feature>
<evidence type="ECO:0000256" key="7">
    <source>
        <dbReference type="ARBA" id="ARBA00023012"/>
    </source>
</evidence>
<dbReference type="Gene3D" id="3.30.450.20">
    <property type="entry name" value="PAS domain"/>
    <property type="match status" value="1"/>
</dbReference>
<dbReference type="GO" id="GO:0000155">
    <property type="term" value="F:phosphorelay sensor kinase activity"/>
    <property type="evidence" value="ECO:0007669"/>
    <property type="project" value="InterPro"/>
</dbReference>
<evidence type="ECO:0000256" key="6">
    <source>
        <dbReference type="ARBA" id="ARBA00022777"/>
    </source>
</evidence>
<dbReference type="AlphaFoldDB" id="A0A1Y4SPX7"/>
<gene>
    <name evidence="11" type="ORF">B5E75_13375</name>
</gene>
<dbReference type="InterPro" id="IPR005467">
    <property type="entry name" value="His_kinase_dom"/>
</dbReference>
<keyword evidence="6" id="KW-0418">Kinase</keyword>
<dbReference type="InterPro" id="IPR036890">
    <property type="entry name" value="HATPase_C_sf"/>
</dbReference>
<dbReference type="SMART" id="SM00387">
    <property type="entry name" value="HATPase_c"/>
    <property type="match status" value="1"/>
</dbReference>
<dbReference type="PANTHER" id="PTHR45453">
    <property type="entry name" value="PHOSPHATE REGULON SENSOR PROTEIN PHOR"/>
    <property type="match status" value="1"/>
</dbReference>
<comment type="subcellular location">
    <subcellularLocation>
        <location evidence="2">Membrane</location>
    </subcellularLocation>
</comment>
<evidence type="ECO:0000256" key="1">
    <source>
        <dbReference type="ARBA" id="ARBA00000085"/>
    </source>
</evidence>
<dbReference type="InterPro" id="IPR003661">
    <property type="entry name" value="HisK_dim/P_dom"/>
</dbReference>
<accession>A0A1Y4SPX7</accession>
<sequence>MTKSILRYFIVILIVALLSSCTISAMLVSNSILDTTEHDMLYSLKLIDYALDYSQNLDEQIDELNPLAYSDDTRISVIDLQGNVVADTARDSISENHLNRNEVQEALQNGEGYAQRKSETTHEDTLYVALYNQGDYIVRLSIPYHGITDYLASLIPAFALSSGISFFIAFVLSRKLAITISKPIIEISEGLDRMSKDFRVDLKDYDYQEFNVIVDTIYNLSHRLRKSMRQVKLERIKIDEILKQMNEGFVLLDEDYQILSINEKAASILGDMKVHDCIFDYLYFPDIIQALKNNIMKQQVEIKIDHNIYACYISRVDFGTTLLFVDITASKKAEKMRSEFFSNVSHELKTPMTSIRGYSDLLAQGVVQNDRQKQMMLEKIQTEVDSMSRLINDILMLSRLESMDIEAEIMPLKMKGIVDEVLESYEVEIAKHDIHIEYDFDEMTYMGNHQQIYTLLNNLIGNAIKYNKDHGQVFVDIEAQGDGMKIVVEDTGIGIPLADQGRVFERFYRVDKGRSKQRGGTGLGLAIVKHIVSNYKGTISLKSELNVGTTIEIVLPQQKRN</sequence>
<organism evidence="11 12">
    <name type="scientific">Massilimicrobiota timonensis</name>
    <dbReference type="NCBI Taxonomy" id="1776392"/>
    <lineage>
        <taxon>Bacteria</taxon>
        <taxon>Bacillati</taxon>
        <taxon>Bacillota</taxon>
        <taxon>Erysipelotrichia</taxon>
        <taxon>Erysipelotrichales</taxon>
        <taxon>Erysipelotrichaceae</taxon>
        <taxon>Massilimicrobiota</taxon>
    </lineage>
</organism>
<dbReference type="RefSeq" id="WP_087360223.1">
    <property type="nucleotide sequence ID" value="NZ_AP031415.1"/>
</dbReference>
<dbReference type="CDD" id="cd00075">
    <property type="entry name" value="HATPase"/>
    <property type="match status" value="1"/>
</dbReference>
<dbReference type="Gene3D" id="3.30.565.10">
    <property type="entry name" value="Histidine kinase-like ATPase, C-terminal domain"/>
    <property type="match status" value="1"/>
</dbReference>
<comment type="catalytic activity">
    <reaction evidence="1">
        <text>ATP + protein L-histidine = ADP + protein N-phospho-L-histidine.</text>
        <dbReference type="EC" id="2.7.13.3"/>
    </reaction>
</comment>
<feature type="domain" description="Histidine kinase" evidence="10">
    <location>
        <begin position="343"/>
        <end position="559"/>
    </location>
</feature>
<evidence type="ECO:0000256" key="4">
    <source>
        <dbReference type="ARBA" id="ARBA00022553"/>
    </source>
</evidence>
<dbReference type="GO" id="GO:0016036">
    <property type="term" value="P:cellular response to phosphate starvation"/>
    <property type="evidence" value="ECO:0007669"/>
    <property type="project" value="TreeGrafter"/>
</dbReference>
<evidence type="ECO:0000313" key="12">
    <source>
        <dbReference type="Proteomes" id="UP000195305"/>
    </source>
</evidence>
<comment type="caution">
    <text evidence="11">The sequence shown here is derived from an EMBL/GenBank/DDBJ whole genome shotgun (WGS) entry which is preliminary data.</text>
</comment>
<feature type="transmembrane region" description="Helical" evidence="9">
    <location>
        <begin position="150"/>
        <end position="172"/>
    </location>
</feature>
<keyword evidence="9" id="KW-1133">Transmembrane helix</keyword>
<dbReference type="Pfam" id="PF00512">
    <property type="entry name" value="HisKA"/>
    <property type="match status" value="1"/>
</dbReference>
<reference evidence="11 12" key="1">
    <citation type="journal article" date="2018" name="BMC Genomics">
        <title>Whole genome sequencing and function prediction of 133 gut anaerobes isolated from chicken caecum in pure cultures.</title>
        <authorList>
            <person name="Medvecky M."/>
            <person name="Cejkova D."/>
            <person name="Polansky O."/>
            <person name="Karasova D."/>
            <person name="Kubasova T."/>
            <person name="Cizek A."/>
            <person name="Rychlik I."/>
        </authorList>
    </citation>
    <scope>NUCLEOTIDE SEQUENCE [LARGE SCALE GENOMIC DNA]</scope>
    <source>
        <strain evidence="11 12">An13</strain>
    </source>
</reference>
<dbReference type="GO" id="GO:0004721">
    <property type="term" value="F:phosphoprotein phosphatase activity"/>
    <property type="evidence" value="ECO:0007669"/>
    <property type="project" value="TreeGrafter"/>
</dbReference>
<dbReference type="InterPro" id="IPR004358">
    <property type="entry name" value="Sig_transdc_His_kin-like_C"/>
</dbReference>
<keyword evidence="8 9" id="KW-0472">Membrane</keyword>
<protein>
    <recommendedName>
        <fullName evidence="3">histidine kinase</fullName>
        <ecNumber evidence="3">2.7.13.3</ecNumber>
    </recommendedName>
</protein>
<dbReference type="Pfam" id="PF02518">
    <property type="entry name" value="HATPase_c"/>
    <property type="match status" value="1"/>
</dbReference>
<evidence type="ECO:0000256" key="5">
    <source>
        <dbReference type="ARBA" id="ARBA00022679"/>
    </source>
</evidence>
<evidence type="ECO:0000259" key="10">
    <source>
        <dbReference type="PROSITE" id="PS50109"/>
    </source>
</evidence>
<name>A0A1Y4SPX7_9FIRM</name>
<proteinExistence type="predicted"/>
<dbReference type="Proteomes" id="UP000195305">
    <property type="component" value="Unassembled WGS sequence"/>
</dbReference>
<keyword evidence="7" id="KW-0902">Two-component regulatory system</keyword>
<dbReference type="InterPro" id="IPR050351">
    <property type="entry name" value="BphY/WalK/GraS-like"/>
</dbReference>
<evidence type="ECO:0000256" key="9">
    <source>
        <dbReference type="SAM" id="Phobius"/>
    </source>
</evidence>
<dbReference type="SUPFAM" id="SSF47384">
    <property type="entry name" value="Homodimeric domain of signal transducing histidine kinase"/>
    <property type="match status" value="1"/>
</dbReference>
<evidence type="ECO:0000313" key="11">
    <source>
        <dbReference type="EMBL" id="OUQ31460.1"/>
    </source>
</evidence>
<dbReference type="EMBL" id="NFLJ01000056">
    <property type="protein sequence ID" value="OUQ31460.1"/>
    <property type="molecule type" value="Genomic_DNA"/>
</dbReference>
<dbReference type="PANTHER" id="PTHR45453:SF1">
    <property type="entry name" value="PHOSPHATE REGULON SENSOR PROTEIN PHOR"/>
    <property type="match status" value="1"/>
</dbReference>
<dbReference type="GO" id="GO:0005886">
    <property type="term" value="C:plasma membrane"/>
    <property type="evidence" value="ECO:0007669"/>
    <property type="project" value="TreeGrafter"/>
</dbReference>
<dbReference type="InterPro" id="IPR036097">
    <property type="entry name" value="HisK_dim/P_sf"/>
</dbReference>
<keyword evidence="9" id="KW-0812">Transmembrane</keyword>
<keyword evidence="4" id="KW-0597">Phosphoprotein</keyword>
<keyword evidence="12" id="KW-1185">Reference proteome</keyword>
<dbReference type="PROSITE" id="PS50109">
    <property type="entry name" value="HIS_KIN"/>
    <property type="match status" value="1"/>
</dbReference>
<dbReference type="CDD" id="cd00082">
    <property type="entry name" value="HisKA"/>
    <property type="match status" value="1"/>
</dbReference>
<dbReference type="SUPFAM" id="SSF55874">
    <property type="entry name" value="ATPase domain of HSP90 chaperone/DNA topoisomerase II/histidine kinase"/>
    <property type="match status" value="1"/>
</dbReference>
<dbReference type="InterPro" id="IPR003594">
    <property type="entry name" value="HATPase_dom"/>
</dbReference>
<dbReference type="EC" id="2.7.13.3" evidence="3"/>
<dbReference type="PRINTS" id="PR00344">
    <property type="entry name" value="BCTRLSENSOR"/>
</dbReference>
<evidence type="ECO:0000256" key="2">
    <source>
        <dbReference type="ARBA" id="ARBA00004370"/>
    </source>
</evidence>
<dbReference type="PROSITE" id="PS51257">
    <property type="entry name" value="PROKAR_LIPOPROTEIN"/>
    <property type="match status" value="1"/>
</dbReference>
<dbReference type="FunFam" id="1.10.287.130:FF:000001">
    <property type="entry name" value="Two-component sensor histidine kinase"/>
    <property type="match status" value="1"/>
</dbReference>
<dbReference type="OrthoDB" id="9813151at2"/>
<evidence type="ECO:0000256" key="3">
    <source>
        <dbReference type="ARBA" id="ARBA00012438"/>
    </source>
</evidence>